<sequence>MSSPSKASVLSEIITELSGRRASKGEAAYFSGLLFKDPLCLPDEKIEAERMAADCWTDFSQDSIIFDDVAVDFTLEEWTSLDLTQRNGINFVPTQSDLLVGTRGRVKDSGEKSLPRLESPILEHRTKKGRRGCLRPKLIVKAGKNIGPCRQNRR</sequence>
<reference evidence="2 3" key="1">
    <citation type="journal article" date="2020" name="Mol. Biol. Evol.">
        <title>Interspecific Gene Flow and the Evolution of Specialization in Black and White Rhinoceros.</title>
        <authorList>
            <person name="Moodley Y."/>
            <person name="Westbury M.V."/>
            <person name="Russo I.M."/>
            <person name="Gopalakrishnan S."/>
            <person name="Rakotoarivelo A."/>
            <person name="Olsen R.A."/>
            <person name="Prost S."/>
            <person name="Tunstall T."/>
            <person name="Ryder O.A."/>
            <person name="Dalen L."/>
            <person name="Bruford M.W."/>
        </authorList>
    </citation>
    <scope>NUCLEOTIDE SEQUENCE [LARGE SCALE GENOMIC DNA]</scope>
    <source>
        <strain evidence="2">SBR-YM</strain>
        <tissue evidence="2">Skin</tissue>
    </source>
</reference>
<dbReference type="SUPFAM" id="SSF109640">
    <property type="entry name" value="KRAB domain (Kruppel-associated box)"/>
    <property type="match status" value="1"/>
</dbReference>
<feature type="domain" description="KRAB" evidence="1">
    <location>
        <begin position="64"/>
        <end position="145"/>
    </location>
</feature>
<dbReference type="InterPro" id="IPR036051">
    <property type="entry name" value="KRAB_dom_sf"/>
</dbReference>
<gene>
    <name evidence="2" type="ORF">HPG69_008170</name>
</gene>
<protein>
    <recommendedName>
        <fullName evidence="1">KRAB domain-containing protein</fullName>
    </recommendedName>
</protein>
<accession>A0A7J7E7B8</accession>
<dbReference type="AlphaFoldDB" id="A0A7J7E7B8"/>
<evidence type="ECO:0000259" key="1">
    <source>
        <dbReference type="PROSITE" id="PS50805"/>
    </source>
</evidence>
<dbReference type="Proteomes" id="UP000551758">
    <property type="component" value="Unassembled WGS sequence"/>
</dbReference>
<dbReference type="EMBL" id="JACDTQ010003919">
    <property type="protein sequence ID" value="KAF5911573.1"/>
    <property type="molecule type" value="Genomic_DNA"/>
</dbReference>
<organism evidence="2 3">
    <name type="scientific">Diceros bicornis minor</name>
    <name type="common">South-central black rhinoceros</name>
    <dbReference type="NCBI Taxonomy" id="77932"/>
    <lineage>
        <taxon>Eukaryota</taxon>
        <taxon>Metazoa</taxon>
        <taxon>Chordata</taxon>
        <taxon>Craniata</taxon>
        <taxon>Vertebrata</taxon>
        <taxon>Euteleostomi</taxon>
        <taxon>Mammalia</taxon>
        <taxon>Eutheria</taxon>
        <taxon>Laurasiatheria</taxon>
        <taxon>Perissodactyla</taxon>
        <taxon>Rhinocerotidae</taxon>
        <taxon>Diceros</taxon>
    </lineage>
</organism>
<comment type="caution">
    <text evidence="2">The sequence shown here is derived from an EMBL/GenBank/DDBJ whole genome shotgun (WGS) entry which is preliminary data.</text>
</comment>
<evidence type="ECO:0000313" key="3">
    <source>
        <dbReference type="Proteomes" id="UP000551758"/>
    </source>
</evidence>
<dbReference type="Gene3D" id="6.10.140.140">
    <property type="match status" value="1"/>
</dbReference>
<dbReference type="InterPro" id="IPR001909">
    <property type="entry name" value="KRAB"/>
</dbReference>
<dbReference type="Pfam" id="PF01352">
    <property type="entry name" value="KRAB"/>
    <property type="match status" value="1"/>
</dbReference>
<dbReference type="PROSITE" id="PS50805">
    <property type="entry name" value="KRAB"/>
    <property type="match status" value="1"/>
</dbReference>
<name>A0A7J7E7B8_DICBM</name>
<dbReference type="CDD" id="cd07765">
    <property type="entry name" value="KRAB_A-box"/>
    <property type="match status" value="1"/>
</dbReference>
<keyword evidence="3" id="KW-1185">Reference proteome</keyword>
<evidence type="ECO:0000313" key="2">
    <source>
        <dbReference type="EMBL" id="KAF5911573.1"/>
    </source>
</evidence>
<dbReference type="GO" id="GO:0006355">
    <property type="term" value="P:regulation of DNA-templated transcription"/>
    <property type="evidence" value="ECO:0007669"/>
    <property type="project" value="InterPro"/>
</dbReference>
<proteinExistence type="predicted"/>